<sequence length="377" mass="44068">MHKILYCSLVDWFWIKQRPHHFAYLLSEDNQVTYYHPQPWKKNSNTIYMHSKGDSIYINKTIFKKNNLTVIRRKILPFQYKINVIKRLNNSLQKNWIKEINSENEFDTLVITHPNQLDYIPHQIINTVKIVYDCMDNYIAFGNGDSDLIKNEKKLMKLADNIIVSSEALLETMKSKYKNIDSKINMINNGVDLSNFDVDKITPLTEGIVNKNKKSIGYIGTVSHWFDFQLIKNMAVKYVDIDFYIIGPVENNVAIDSISNISNIKILGTKPYDMVPSLIDSFDITIMPFVLNDVVKSVNPVKVYEYLALGKPVITTDYSETKKFGDLIYTYNSEKEFEDSMLQAFKENEEFKLKRIAFAKNNSWSSRVRDFIKFVYK</sequence>
<dbReference type="GO" id="GO:0016740">
    <property type="term" value="F:transferase activity"/>
    <property type="evidence" value="ECO:0007669"/>
    <property type="project" value="UniProtKB-KW"/>
</dbReference>
<name>A0A9W5Y5Z2_9CLOT</name>
<protein>
    <submittedName>
        <fullName evidence="1">Glycosyl transferase</fullName>
    </submittedName>
</protein>
<dbReference type="Gene3D" id="3.40.50.2000">
    <property type="entry name" value="Glycogen Phosphorylase B"/>
    <property type="match status" value="1"/>
</dbReference>
<organism evidence="1 2">
    <name type="scientific">Clostridium folliculivorans</name>
    <dbReference type="NCBI Taxonomy" id="2886038"/>
    <lineage>
        <taxon>Bacteria</taxon>
        <taxon>Bacillati</taxon>
        <taxon>Bacillota</taxon>
        <taxon>Clostridia</taxon>
        <taxon>Eubacteriales</taxon>
        <taxon>Clostridiaceae</taxon>
        <taxon>Clostridium</taxon>
    </lineage>
</organism>
<evidence type="ECO:0000313" key="2">
    <source>
        <dbReference type="Proteomes" id="UP001057868"/>
    </source>
</evidence>
<comment type="caution">
    <text evidence="1">The sequence shown here is derived from an EMBL/GenBank/DDBJ whole genome shotgun (WGS) entry which is preliminary data.</text>
</comment>
<keyword evidence="1" id="KW-0808">Transferase</keyword>
<keyword evidence="2" id="KW-1185">Reference proteome</keyword>
<dbReference type="RefSeq" id="WP_261854135.1">
    <property type="nucleotide sequence ID" value="NZ_BQXY01000010.1"/>
</dbReference>
<evidence type="ECO:0000313" key="1">
    <source>
        <dbReference type="EMBL" id="GKU27268.1"/>
    </source>
</evidence>
<dbReference type="SUPFAM" id="SSF53756">
    <property type="entry name" value="UDP-Glycosyltransferase/glycogen phosphorylase"/>
    <property type="match status" value="1"/>
</dbReference>
<dbReference type="AlphaFoldDB" id="A0A9W5Y5Z2"/>
<gene>
    <name evidence="1" type="ORF">CFOLD11_40950</name>
</gene>
<accession>A0A9W5Y5Z2</accession>
<dbReference type="PANTHER" id="PTHR12526:SF630">
    <property type="entry name" value="GLYCOSYLTRANSFERASE"/>
    <property type="match status" value="1"/>
</dbReference>
<dbReference type="PANTHER" id="PTHR12526">
    <property type="entry name" value="GLYCOSYLTRANSFERASE"/>
    <property type="match status" value="1"/>
</dbReference>
<dbReference type="EMBL" id="BQXY01000010">
    <property type="protein sequence ID" value="GKU27268.1"/>
    <property type="molecule type" value="Genomic_DNA"/>
</dbReference>
<dbReference type="Gene3D" id="3.40.50.11010">
    <property type="match status" value="1"/>
</dbReference>
<dbReference type="Pfam" id="PF13692">
    <property type="entry name" value="Glyco_trans_1_4"/>
    <property type="match status" value="1"/>
</dbReference>
<proteinExistence type="predicted"/>
<dbReference type="Proteomes" id="UP001057868">
    <property type="component" value="Unassembled WGS sequence"/>
</dbReference>
<reference evidence="1" key="1">
    <citation type="journal article" date="2023" name="Int. J. Syst. Evol. Microbiol.">
        <title>&lt;i&gt;Clostridium folliculivorans&lt;/i&gt; sp. nov., isolated from soil samples of an organic paddy in Japan.</title>
        <authorList>
            <person name="Tazawa J."/>
            <person name="Kobayashi H."/>
            <person name="Tanizawa Y."/>
            <person name="Uchino A."/>
            <person name="Tanaka F."/>
            <person name="Urashima Y."/>
            <person name="Miura S."/>
            <person name="Sakamoto M."/>
            <person name="Ohkuma M."/>
            <person name="Tohno M."/>
        </authorList>
    </citation>
    <scope>NUCLEOTIDE SEQUENCE</scope>
    <source>
        <strain evidence="1">D1-1</strain>
    </source>
</reference>